<dbReference type="InterPro" id="IPR003660">
    <property type="entry name" value="HAMP_dom"/>
</dbReference>
<dbReference type="InterPro" id="IPR004090">
    <property type="entry name" value="Chemotax_Me-accpt_rcpt"/>
</dbReference>
<gene>
    <name evidence="9" type="ORF">TH3_20005</name>
</gene>
<dbReference type="SUPFAM" id="SSF58104">
    <property type="entry name" value="Methyl-accepting chemotaxis protein (MCP) signaling domain"/>
    <property type="match status" value="1"/>
</dbReference>
<organism evidence="9 10">
    <name type="scientific">Thalassospira xiamenensis M-5 = DSM 17429</name>
    <dbReference type="NCBI Taxonomy" id="1123366"/>
    <lineage>
        <taxon>Bacteria</taxon>
        <taxon>Pseudomonadati</taxon>
        <taxon>Pseudomonadota</taxon>
        <taxon>Alphaproteobacteria</taxon>
        <taxon>Rhodospirillales</taxon>
        <taxon>Thalassospiraceae</taxon>
        <taxon>Thalassospira</taxon>
    </lineage>
</organism>
<feature type="transmembrane region" description="Helical" evidence="6">
    <location>
        <begin position="298"/>
        <end position="321"/>
    </location>
</feature>
<dbReference type="Gene3D" id="6.10.340.10">
    <property type="match status" value="1"/>
</dbReference>
<name>A0AB72UIK6_9PROT</name>
<evidence type="ECO:0000313" key="10">
    <source>
        <dbReference type="Proteomes" id="UP000007127"/>
    </source>
</evidence>
<evidence type="ECO:0000256" key="4">
    <source>
        <dbReference type="SAM" id="Coils"/>
    </source>
</evidence>
<evidence type="ECO:0000256" key="6">
    <source>
        <dbReference type="SAM" id="Phobius"/>
    </source>
</evidence>
<reference evidence="9 10" key="1">
    <citation type="journal article" date="2012" name="J. Bacteriol.">
        <title>Genome sequence of Thalassospira xiamenensis type strain M-5.</title>
        <authorList>
            <person name="Lai Q."/>
            <person name="Shao Z."/>
        </authorList>
    </citation>
    <scope>NUCLEOTIDE SEQUENCE [LARGE SCALE GENOMIC DNA]</scope>
    <source>
        <strain evidence="9 10">M-5</strain>
    </source>
</reference>
<dbReference type="PRINTS" id="PR00260">
    <property type="entry name" value="CHEMTRNSDUCR"/>
</dbReference>
<keyword evidence="1 3" id="KW-0807">Transducer</keyword>
<evidence type="ECO:0000259" key="8">
    <source>
        <dbReference type="PROSITE" id="PS50885"/>
    </source>
</evidence>
<dbReference type="InterPro" id="IPR004089">
    <property type="entry name" value="MCPsignal_dom"/>
</dbReference>
<dbReference type="PANTHER" id="PTHR32089">
    <property type="entry name" value="METHYL-ACCEPTING CHEMOTAXIS PROTEIN MCPB"/>
    <property type="match status" value="1"/>
</dbReference>
<dbReference type="PROSITE" id="PS50885">
    <property type="entry name" value="HAMP"/>
    <property type="match status" value="1"/>
</dbReference>
<feature type="coiled-coil region" evidence="4">
    <location>
        <begin position="459"/>
        <end position="486"/>
    </location>
</feature>
<evidence type="ECO:0000313" key="9">
    <source>
        <dbReference type="EMBL" id="AJD54103.1"/>
    </source>
</evidence>
<evidence type="ECO:0000256" key="5">
    <source>
        <dbReference type="SAM" id="MobiDB-lite"/>
    </source>
</evidence>
<dbReference type="Proteomes" id="UP000007127">
    <property type="component" value="Chromosome"/>
</dbReference>
<feature type="region of interest" description="Disordered" evidence="5">
    <location>
        <begin position="419"/>
        <end position="447"/>
    </location>
</feature>
<keyword evidence="6" id="KW-0472">Membrane</keyword>
<dbReference type="KEGG" id="txi:TH3_20005"/>
<evidence type="ECO:0000259" key="7">
    <source>
        <dbReference type="PROSITE" id="PS50111"/>
    </source>
</evidence>
<keyword evidence="4" id="KW-0175">Coiled coil</keyword>
<dbReference type="Pfam" id="PF08376">
    <property type="entry name" value="NIT"/>
    <property type="match status" value="1"/>
</dbReference>
<dbReference type="EMBL" id="CP004388">
    <property type="protein sequence ID" value="AJD54103.1"/>
    <property type="molecule type" value="Genomic_DNA"/>
</dbReference>
<dbReference type="PANTHER" id="PTHR32089:SF112">
    <property type="entry name" value="LYSOZYME-LIKE PROTEIN-RELATED"/>
    <property type="match status" value="1"/>
</dbReference>
<proteinExistence type="inferred from homology"/>
<dbReference type="SMART" id="SM00283">
    <property type="entry name" value="MA"/>
    <property type="match status" value="1"/>
</dbReference>
<dbReference type="GO" id="GO:0016020">
    <property type="term" value="C:membrane"/>
    <property type="evidence" value="ECO:0007669"/>
    <property type="project" value="InterPro"/>
</dbReference>
<dbReference type="SMART" id="SM00304">
    <property type="entry name" value="HAMP"/>
    <property type="match status" value="2"/>
</dbReference>
<feature type="transmembrane region" description="Helical" evidence="6">
    <location>
        <begin position="6"/>
        <end position="24"/>
    </location>
</feature>
<dbReference type="Pfam" id="PF00672">
    <property type="entry name" value="HAMP"/>
    <property type="match status" value="1"/>
</dbReference>
<evidence type="ECO:0000256" key="1">
    <source>
        <dbReference type="ARBA" id="ARBA00023224"/>
    </source>
</evidence>
<dbReference type="GO" id="GO:0007165">
    <property type="term" value="P:signal transduction"/>
    <property type="evidence" value="ECO:0007669"/>
    <property type="project" value="UniProtKB-KW"/>
</dbReference>
<keyword evidence="6" id="KW-1133">Transmembrane helix</keyword>
<comment type="similarity">
    <text evidence="2">Belongs to the methyl-accepting chemotaxis (MCP) protein family.</text>
</comment>
<dbReference type="GO" id="GO:0004888">
    <property type="term" value="F:transmembrane signaling receptor activity"/>
    <property type="evidence" value="ECO:0007669"/>
    <property type="project" value="InterPro"/>
</dbReference>
<evidence type="ECO:0000256" key="3">
    <source>
        <dbReference type="PROSITE-ProRule" id="PRU00284"/>
    </source>
</evidence>
<evidence type="ECO:0000256" key="2">
    <source>
        <dbReference type="ARBA" id="ARBA00029447"/>
    </source>
</evidence>
<dbReference type="Pfam" id="PF00015">
    <property type="entry name" value="MCPsignal"/>
    <property type="match status" value="1"/>
</dbReference>
<dbReference type="GO" id="GO:0006935">
    <property type="term" value="P:chemotaxis"/>
    <property type="evidence" value="ECO:0007669"/>
    <property type="project" value="InterPro"/>
</dbReference>
<protein>
    <submittedName>
        <fullName evidence="9">Methyl-accepting chemotaxis protein</fullName>
    </submittedName>
</protein>
<feature type="domain" description="Methyl-accepting transducer" evidence="7">
    <location>
        <begin position="391"/>
        <end position="652"/>
    </location>
</feature>
<keyword evidence="6" id="KW-0812">Transmembrane</keyword>
<dbReference type="CDD" id="cd06225">
    <property type="entry name" value="HAMP"/>
    <property type="match status" value="1"/>
</dbReference>
<dbReference type="Gene3D" id="1.10.287.950">
    <property type="entry name" value="Methyl-accepting chemotaxis protein"/>
    <property type="match status" value="1"/>
</dbReference>
<dbReference type="PROSITE" id="PS50111">
    <property type="entry name" value="CHEMOTAXIS_TRANSDUC_2"/>
    <property type="match status" value="1"/>
</dbReference>
<sequence>MAWSIVPVLIGMILLAFVFLVQNYNQMSSLGKISDLTELAHDIGNTVHELQKERGMSAGFIASEGASFVRELPEQRKLVDASIGNLAIAIDRFDQQAFGSKTIADIRAFEKMLDGISAMRGRVDKGDVALGDAVGYYTKTIKGMLLVVGNMAAISDDVELVRMIASYENFLQAKERAGLERATGATGFGIGKFEGALYRRLVELITIQDTYIAVFDGFATDELKNFYTRAMSDPAVAEVSRMRNVALSFPETGSIENIKSDAWFKTISIKINQLKSVEDHIAAVLINSAQNRYYDAQLLFFGLLIGLIVALGLTVGFIMIVTGSITKPINMMINGMKNLAEGRIDQKIEGAHRGDEIGDMASAMEVFREKLHENREMAAAREQDQLKREARAREIESMTRDFSENVERLLSSVSAATGELQKTSADMEDVASSTREQATSVAASAEEASSNVEAVSAATEELANSIVEITRQIESASNQASEAAEDARNTDTIAAELNEGAARIGEVISLIRDIAEQTNLLALNATIEAARAGDAGKGFAVVANEVKNLATQTSRATEDISEHVTVLQTATGQAINALSRISERIANIDHTSSTLLVSVGEQQSATAEIARNVEQASTGTRDVSENIAGVSHATEQTGEAAGEVFRACQSVNQVATDLRNEVEQFIANVKKG</sequence>
<accession>A0AB72UIK6</accession>
<dbReference type="InterPro" id="IPR013587">
    <property type="entry name" value="Nitrate/nitrite_sensing"/>
</dbReference>
<dbReference type="AlphaFoldDB" id="A0AB72UIK6"/>
<feature type="domain" description="HAMP" evidence="8">
    <location>
        <begin position="323"/>
        <end position="376"/>
    </location>
</feature>
<feature type="compositionally biased region" description="Low complexity" evidence="5">
    <location>
        <begin position="438"/>
        <end position="447"/>
    </location>
</feature>